<evidence type="ECO:0000256" key="1">
    <source>
        <dbReference type="SAM" id="Coils"/>
    </source>
</evidence>
<comment type="caution">
    <text evidence="3">The sequence shown here is derived from an EMBL/GenBank/DDBJ whole genome shotgun (WGS) entry which is preliminary data.</text>
</comment>
<sequence length="628" mass="71209">MLGSTCDLPPRDTGGDGATPKGVGFSSSAASPVAAASLTSVQALEAELRRLSERLRVSDEWNMRLQYQLQALLQLPQNEVESMRSRMQDPDIAIPLLQCYDAVIHEKTEEVERLRRETADLQSQLDAFRKDQLDVSSAVRMAEELAKSVQGKATAEAQRSLEAVRGLQEELVRLRIEMARALDAENAAKQDALRAAERAMSLEKALEVAKQTASTAEAAREAAERKLKLQEQQAGEEQTGSAVQTVQLQLMTQENANKAQELERLRSKMAQALRQASDNHAAHLRIVEERHRMVVEDLRSVNRTQELEMMKLRAQLARWDPGNSPGGGRPVGAPSAPTSSLRFQSTAELLEAQTRQAQEMELKRLYGEVSTLQLQRNDAVRQCEQRTARLQREYDQQLQEVQRQLQSAERHLSEVRSRCEKLEETNAAQEASLRKVRDELRQAKQESQQHRLSAESNARKLASTQKQLAESSERLSALQEEKQSATRKAQEGASELEANVTRALQEVQSAKERAYAEVEEVQRRYEQLRVQNAKLQDHLREREAAFVKKERERSILAAQLGRLEDGLEAHKRQVVESERRVQLLEQQLAGTRQQQRDSFLSLEQMKLQNTQLTRMRDQLAEMLHARSF</sequence>
<feature type="region of interest" description="Disordered" evidence="2">
    <location>
        <begin position="440"/>
        <end position="497"/>
    </location>
</feature>
<feature type="coiled-coil region" evidence="1">
    <location>
        <begin position="157"/>
        <end position="315"/>
    </location>
</feature>
<organism evidence="3 4">
    <name type="scientific">Leishmania enriettii</name>
    <dbReference type="NCBI Taxonomy" id="5663"/>
    <lineage>
        <taxon>Eukaryota</taxon>
        <taxon>Discoba</taxon>
        <taxon>Euglenozoa</taxon>
        <taxon>Kinetoplastea</taxon>
        <taxon>Metakinetoplastina</taxon>
        <taxon>Trypanosomatida</taxon>
        <taxon>Trypanosomatidae</taxon>
        <taxon>Leishmaniinae</taxon>
        <taxon>Leishmania</taxon>
    </lineage>
</organism>
<evidence type="ECO:0000256" key="2">
    <source>
        <dbReference type="SAM" id="MobiDB-lite"/>
    </source>
</evidence>
<keyword evidence="4" id="KW-1185">Reference proteome</keyword>
<keyword evidence="1" id="KW-0175">Coiled coil</keyword>
<evidence type="ECO:0000313" key="4">
    <source>
        <dbReference type="Proteomes" id="UP000674179"/>
    </source>
</evidence>
<feature type="compositionally biased region" description="Basic and acidic residues" evidence="2">
    <location>
        <begin position="440"/>
        <end position="453"/>
    </location>
</feature>
<dbReference type="Proteomes" id="UP000674179">
    <property type="component" value="Chromosome 16"/>
</dbReference>
<feature type="coiled-coil region" evidence="1">
    <location>
        <begin position="97"/>
        <end position="131"/>
    </location>
</feature>
<dbReference type="SUPFAM" id="SSF57997">
    <property type="entry name" value="Tropomyosin"/>
    <property type="match status" value="1"/>
</dbReference>
<proteinExistence type="predicted"/>
<feature type="region of interest" description="Disordered" evidence="2">
    <location>
        <begin position="1"/>
        <end position="26"/>
    </location>
</feature>
<evidence type="ECO:0000313" key="3">
    <source>
        <dbReference type="EMBL" id="KAG5482518.1"/>
    </source>
</evidence>
<dbReference type="EMBL" id="JAFHKP010000016">
    <property type="protein sequence ID" value="KAG5482518.1"/>
    <property type="molecule type" value="Genomic_DNA"/>
</dbReference>
<feature type="region of interest" description="Disordered" evidence="2">
    <location>
        <begin position="318"/>
        <end position="339"/>
    </location>
</feature>
<accession>A0A836HTX8</accession>
<dbReference type="OrthoDB" id="273097at2759"/>
<dbReference type="RefSeq" id="XP_067694208.1">
    <property type="nucleotide sequence ID" value="XM_067837344.1"/>
</dbReference>
<dbReference type="GeneID" id="94172854"/>
<dbReference type="KEGG" id="lenr:94172854"/>
<reference evidence="3 4" key="1">
    <citation type="submission" date="2021-02" db="EMBL/GenBank/DDBJ databases">
        <title>Leishmania (Mundinia) enrietti genome sequencing and assembly.</title>
        <authorList>
            <person name="Almutairi H."/>
            <person name="Gatherer D."/>
        </authorList>
    </citation>
    <scope>NUCLEOTIDE SEQUENCE [LARGE SCALE GENOMIC DNA]</scope>
    <source>
        <strain evidence="3">CUR178</strain>
    </source>
</reference>
<protein>
    <submittedName>
        <fullName evidence="3">Uncharacterized protein</fullName>
    </submittedName>
</protein>
<feature type="compositionally biased region" description="Basic and acidic residues" evidence="2">
    <location>
        <begin position="479"/>
        <end position="490"/>
    </location>
</feature>
<gene>
    <name evidence="3" type="ORF">CUR178_05658</name>
</gene>
<dbReference type="AlphaFoldDB" id="A0A836HTX8"/>
<name>A0A836HTX8_LEIEN</name>
<feature type="compositionally biased region" description="Polar residues" evidence="2">
    <location>
        <begin position="454"/>
        <end position="470"/>
    </location>
</feature>